<proteinExistence type="predicted"/>
<dbReference type="Gene3D" id="3.90.70.200">
    <property type="entry name" value="Plus-3 domain"/>
    <property type="match status" value="1"/>
</dbReference>
<keyword evidence="4" id="KW-0539">Nucleus</keyword>
<accession>A0A166JWB5</accession>
<comment type="subcellular location">
    <subcellularLocation>
        <location evidence="1">Nucleus</location>
    </subcellularLocation>
</comment>
<keyword evidence="2" id="KW-0805">Transcription regulation</keyword>
<dbReference type="GO" id="GO:1990269">
    <property type="term" value="F:RNA polymerase II C-terminal domain phosphoserine binding"/>
    <property type="evidence" value="ECO:0007669"/>
    <property type="project" value="TreeGrafter"/>
</dbReference>
<dbReference type="PROSITE" id="PS51360">
    <property type="entry name" value="PLUS3"/>
    <property type="match status" value="1"/>
</dbReference>
<feature type="compositionally biased region" description="Basic and acidic residues" evidence="5">
    <location>
        <begin position="131"/>
        <end position="164"/>
    </location>
</feature>
<feature type="compositionally biased region" description="Polar residues" evidence="5">
    <location>
        <begin position="450"/>
        <end position="459"/>
    </location>
</feature>
<evidence type="ECO:0000313" key="7">
    <source>
        <dbReference type="EMBL" id="KZP21278.1"/>
    </source>
</evidence>
<evidence type="ECO:0000313" key="8">
    <source>
        <dbReference type="Proteomes" id="UP000076532"/>
    </source>
</evidence>
<feature type="region of interest" description="Disordered" evidence="5">
    <location>
        <begin position="109"/>
        <end position="207"/>
    </location>
</feature>
<feature type="compositionally biased region" description="Acidic residues" evidence="5">
    <location>
        <begin position="170"/>
        <end position="180"/>
    </location>
</feature>
<feature type="domain" description="Plus3" evidence="6">
    <location>
        <begin position="206"/>
        <end position="338"/>
    </location>
</feature>
<feature type="region of interest" description="Disordered" evidence="5">
    <location>
        <begin position="437"/>
        <end position="459"/>
    </location>
</feature>
<evidence type="ECO:0000256" key="3">
    <source>
        <dbReference type="ARBA" id="ARBA00023163"/>
    </source>
</evidence>
<evidence type="ECO:0000259" key="6">
    <source>
        <dbReference type="PROSITE" id="PS51360"/>
    </source>
</evidence>
<name>A0A166JWB5_9AGAM</name>
<organism evidence="7 8">
    <name type="scientific">Athelia psychrophila</name>
    <dbReference type="NCBI Taxonomy" id="1759441"/>
    <lineage>
        <taxon>Eukaryota</taxon>
        <taxon>Fungi</taxon>
        <taxon>Dikarya</taxon>
        <taxon>Basidiomycota</taxon>
        <taxon>Agaricomycotina</taxon>
        <taxon>Agaricomycetes</taxon>
        <taxon>Agaricomycetidae</taxon>
        <taxon>Atheliales</taxon>
        <taxon>Atheliaceae</taxon>
        <taxon>Athelia</taxon>
    </lineage>
</organism>
<dbReference type="AlphaFoldDB" id="A0A166JWB5"/>
<feature type="compositionally biased region" description="Basic and acidic residues" evidence="5">
    <location>
        <begin position="109"/>
        <end position="118"/>
    </location>
</feature>
<evidence type="ECO:0000256" key="2">
    <source>
        <dbReference type="ARBA" id="ARBA00023015"/>
    </source>
</evidence>
<keyword evidence="8" id="KW-1185">Reference proteome</keyword>
<dbReference type="EMBL" id="KV417548">
    <property type="protein sequence ID" value="KZP21278.1"/>
    <property type="molecule type" value="Genomic_DNA"/>
</dbReference>
<dbReference type="InterPro" id="IPR036128">
    <property type="entry name" value="Plus3-like_sf"/>
</dbReference>
<reference evidence="7 8" key="1">
    <citation type="journal article" date="2016" name="Mol. Biol. Evol.">
        <title>Comparative Genomics of Early-Diverging Mushroom-Forming Fungi Provides Insights into the Origins of Lignocellulose Decay Capabilities.</title>
        <authorList>
            <person name="Nagy L.G."/>
            <person name="Riley R."/>
            <person name="Tritt A."/>
            <person name="Adam C."/>
            <person name="Daum C."/>
            <person name="Floudas D."/>
            <person name="Sun H."/>
            <person name="Yadav J.S."/>
            <person name="Pangilinan J."/>
            <person name="Larsson K.H."/>
            <person name="Matsuura K."/>
            <person name="Barry K."/>
            <person name="Labutti K."/>
            <person name="Kuo R."/>
            <person name="Ohm R.A."/>
            <person name="Bhattacharya S.S."/>
            <person name="Shirouzu T."/>
            <person name="Yoshinaga Y."/>
            <person name="Martin F.M."/>
            <person name="Grigoriev I.V."/>
            <person name="Hibbett D.S."/>
        </authorList>
    </citation>
    <scope>NUCLEOTIDE SEQUENCE [LARGE SCALE GENOMIC DNA]</scope>
    <source>
        <strain evidence="7 8">CBS 109695</strain>
    </source>
</reference>
<dbReference type="GO" id="GO:0003677">
    <property type="term" value="F:DNA binding"/>
    <property type="evidence" value="ECO:0007669"/>
    <property type="project" value="InterPro"/>
</dbReference>
<feature type="compositionally biased region" description="Basic and acidic residues" evidence="5">
    <location>
        <begin position="65"/>
        <end position="80"/>
    </location>
</feature>
<dbReference type="STRING" id="436010.A0A166JWB5"/>
<feature type="compositionally biased region" description="Acidic residues" evidence="5">
    <location>
        <begin position="44"/>
        <end position="57"/>
    </location>
</feature>
<feature type="compositionally biased region" description="Basic and acidic residues" evidence="5">
    <location>
        <begin position="181"/>
        <end position="201"/>
    </location>
</feature>
<evidence type="ECO:0000256" key="4">
    <source>
        <dbReference type="ARBA" id="ARBA00023242"/>
    </source>
</evidence>
<evidence type="ECO:0000256" key="1">
    <source>
        <dbReference type="ARBA" id="ARBA00004123"/>
    </source>
</evidence>
<feature type="region of interest" description="Disordered" evidence="5">
    <location>
        <begin position="16"/>
        <end position="80"/>
    </location>
</feature>
<dbReference type="PANTHER" id="PTHR13115:SF8">
    <property type="entry name" value="RNA POLYMERASE-ASSOCIATED PROTEIN RTF1 HOMOLOG"/>
    <property type="match status" value="1"/>
</dbReference>
<sequence length="471" mass="54282">MSDFEDIDDELLELAGATEKKRKKRQASSSKPSSAKRRKADVSSESEDEPESEEEESSTPYPVEGKYKDEADRQRLTQLSEIEREAILGERLEEMQRIIDKREVDKMFKEQKGGDDNVAKAAKRQHTVRGATKEKSKKLDELKARRRAKDDKKRSNGSPRRERSSSAMEMETDSEDEEDGQITKHDEEEEKDRKRFGKVEPSDDEPVTMEDIMKCRLTRTMLAKYCMSPWFEDYIKGAWVRYLIGQENGVGIYRVCEITNLGPDLVKPYKIDDKTVNHAFELKHGKSVRLFNMDKVSNSEFLPKEFDRVQKVWQAESVKLPTKRALERKSKELVRLSTQTMTESDITTMLARKNDMQAGSHSQQYYTMQRSRLTQARTLALRRQDYVELATIDAQLAELPAAPVAREEDSSDVLTKVNERNRKANMDAIRKAEIQEAERKRRERKLQAASRASSTPVPKLSNSLSRFALAL</sequence>
<dbReference type="PANTHER" id="PTHR13115">
    <property type="entry name" value="RNA POLYMERASE-ASSOCIATED PROTEIN RTF1 HOMOLOG"/>
    <property type="match status" value="1"/>
</dbReference>
<dbReference type="OrthoDB" id="166375at2759"/>
<dbReference type="GO" id="GO:0016593">
    <property type="term" value="C:Cdc73/Paf1 complex"/>
    <property type="evidence" value="ECO:0007669"/>
    <property type="project" value="TreeGrafter"/>
</dbReference>
<dbReference type="SUPFAM" id="SSF159042">
    <property type="entry name" value="Plus3-like"/>
    <property type="match status" value="1"/>
</dbReference>
<keyword evidence="3" id="KW-0804">Transcription</keyword>
<dbReference type="Pfam" id="PF03126">
    <property type="entry name" value="Plus-3"/>
    <property type="match status" value="1"/>
</dbReference>
<dbReference type="SMART" id="SM00719">
    <property type="entry name" value="Plus3"/>
    <property type="match status" value="1"/>
</dbReference>
<dbReference type="Proteomes" id="UP000076532">
    <property type="component" value="Unassembled WGS sequence"/>
</dbReference>
<evidence type="ECO:0000256" key="5">
    <source>
        <dbReference type="SAM" id="MobiDB-lite"/>
    </source>
</evidence>
<protein>
    <submittedName>
        <fullName evidence="7">Plus-3-domain-containing protein</fullName>
    </submittedName>
</protein>
<dbReference type="InterPro" id="IPR004343">
    <property type="entry name" value="Plus-3_dom"/>
</dbReference>
<gene>
    <name evidence="7" type="ORF">FIBSPDRAFT_740879</name>
</gene>